<proteinExistence type="predicted"/>
<name>A0AC34G9H4_9BILA</name>
<organism evidence="1 2">
    <name type="scientific">Panagrolaimus sp. ES5</name>
    <dbReference type="NCBI Taxonomy" id="591445"/>
    <lineage>
        <taxon>Eukaryota</taxon>
        <taxon>Metazoa</taxon>
        <taxon>Ecdysozoa</taxon>
        <taxon>Nematoda</taxon>
        <taxon>Chromadorea</taxon>
        <taxon>Rhabditida</taxon>
        <taxon>Tylenchina</taxon>
        <taxon>Panagrolaimomorpha</taxon>
        <taxon>Panagrolaimoidea</taxon>
        <taxon>Panagrolaimidae</taxon>
        <taxon>Panagrolaimus</taxon>
    </lineage>
</organism>
<dbReference type="WBParaSite" id="ES5_v2.g26234.t1">
    <property type="protein sequence ID" value="ES5_v2.g26234.t1"/>
    <property type="gene ID" value="ES5_v2.g26234"/>
</dbReference>
<protein>
    <submittedName>
        <fullName evidence="2">Uncharacterized protein</fullName>
    </submittedName>
</protein>
<evidence type="ECO:0000313" key="1">
    <source>
        <dbReference type="Proteomes" id="UP000887579"/>
    </source>
</evidence>
<dbReference type="Proteomes" id="UP000887579">
    <property type="component" value="Unplaced"/>
</dbReference>
<evidence type="ECO:0000313" key="2">
    <source>
        <dbReference type="WBParaSite" id="ES5_v2.g26234.t1"/>
    </source>
</evidence>
<sequence length="252" mass="28257">MAKSKTNSTIQISSNQNDVNPFQTIQSLITRTSNATKFADLKPVLTQCLQIMSSLFTEQQKQLLELTKQNQEILKQNSEMLQYLTKPPLPSLPDSTHGSSVSHGVDKELLRSIVIGGIDESLAEKPSDKHADDQSAITELFDKLQIEVSIDKCYRLGQPKADKPRLMKVVFATSKHQQSALQAAKDQQQELNGIRIRPSFSKDQLQNITAKWKIINEQLKSQYPEKNFCVYAGEICTSTGPNQKPTPFNTSH</sequence>
<accession>A0AC34G9H4</accession>
<reference evidence="2" key="1">
    <citation type="submission" date="2022-11" db="UniProtKB">
        <authorList>
            <consortium name="WormBaseParasite"/>
        </authorList>
    </citation>
    <scope>IDENTIFICATION</scope>
</reference>